<reference evidence="2" key="1">
    <citation type="journal article" date="2023" name="Mol. Phylogenet. Evol.">
        <title>Genome-scale phylogeny and comparative genomics of the fungal order Sordariales.</title>
        <authorList>
            <person name="Hensen N."/>
            <person name="Bonometti L."/>
            <person name="Westerberg I."/>
            <person name="Brannstrom I.O."/>
            <person name="Guillou S."/>
            <person name="Cros-Aarteil S."/>
            <person name="Calhoun S."/>
            <person name="Haridas S."/>
            <person name="Kuo A."/>
            <person name="Mondo S."/>
            <person name="Pangilinan J."/>
            <person name="Riley R."/>
            <person name="LaButti K."/>
            <person name="Andreopoulos B."/>
            <person name="Lipzen A."/>
            <person name="Chen C."/>
            <person name="Yan M."/>
            <person name="Daum C."/>
            <person name="Ng V."/>
            <person name="Clum A."/>
            <person name="Steindorff A."/>
            <person name="Ohm R.A."/>
            <person name="Martin F."/>
            <person name="Silar P."/>
            <person name="Natvig D.O."/>
            <person name="Lalanne C."/>
            <person name="Gautier V."/>
            <person name="Ament-Velasquez S.L."/>
            <person name="Kruys A."/>
            <person name="Hutchinson M.I."/>
            <person name="Powell A.J."/>
            <person name="Barry K."/>
            <person name="Miller A.N."/>
            <person name="Grigoriev I.V."/>
            <person name="Debuchy R."/>
            <person name="Gladieux P."/>
            <person name="Hiltunen Thoren M."/>
            <person name="Johannesson H."/>
        </authorList>
    </citation>
    <scope>NUCLEOTIDE SEQUENCE [LARGE SCALE GENOMIC DNA]</scope>
    <source>
        <strain evidence="2">CBS 340.73</strain>
    </source>
</reference>
<sequence>MSTAVARQEEPLSTSAPVLGKLHYVAAGHTPKAMPPQLPSSSYIQVRRCHPQLSTHGFTAVRHPTTPHSPPYDNSSWKNPTLLKGYYIPETADMFEAI</sequence>
<protein>
    <submittedName>
        <fullName evidence="1">Uncharacterized protein</fullName>
    </submittedName>
</protein>
<keyword evidence="2" id="KW-1185">Reference proteome</keyword>
<proteinExistence type="predicted"/>
<organism evidence="1 2">
    <name type="scientific">Diplogelasinospora grovesii</name>
    <dbReference type="NCBI Taxonomy" id="303347"/>
    <lineage>
        <taxon>Eukaryota</taxon>
        <taxon>Fungi</taxon>
        <taxon>Dikarya</taxon>
        <taxon>Ascomycota</taxon>
        <taxon>Pezizomycotina</taxon>
        <taxon>Sordariomycetes</taxon>
        <taxon>Sordariomycetidae</taxon>
        <taxon>Sordariales</taxon>
        <taxon>Diplogelasinosporaceae</taxon>
        <taxon>Diplogelasinospora</taxon>
    </lineage>
</organism>
<dbReference type="Proteomes" id="UP001303473">
    <property type="component" value="Unassembled WGS sequence"/>
</dbReference>
<gene>
    <name evidence="1" type="ORF">QBC46DRAFT_345067</name>
</gene>
<dbReference type="EMBL" id="MU853867">
    <property type="protein sequence ID" value="KAK3936965.1"/>
    <property type="molecule type" value="Genomic_DNA"/>
</dbReference>
<evidence type="ECO:0000313" key="1">
    <source>
        <dbReference type="EMBL" id="KAK3936965.1"/>
    </source>
</evidence>
<name>A0AAN6S1G2_9PEZI</name>
<dbReference type="AlphaFoldDB" id="A0AAN6S1G2"/>
<accession>A0AAN6S1G2</accession>
<comment type="caution">
    <text evidence="1">The sequence shown here is derived from an EMBL/GenBank/DDBJ whole genome shotgun (WGS) entry which is preliminary data.</text>
</comment>
<evidence type="ECO:0000313" key="2">
    <source>
        <dbReference type="Proteomes" id="UP001303473"/>
    </source>
</evidence>